<comment type="subcellular location">
    <subcellularLocation>
        <location evidence="10">Cell membrane</location>
        <topology evidence="10">Multi-pass membrane protein</topology>
    </subcellularLocation>
</comment>
<keyword evidence="11" id="KW-0012">Acyltransferase</keyword>
<evidence type="ECO:0000256" key="5">
    <source>
        <dbReference type="ARBA" id="ARBA00022989"/>
    </source>
</evidence>
<evidence type="ECO:0000313" key="11">
    <source>
        <dbReference type="EMBL" id="MBB6454804.1"/>
    </source>
</evidence>
<dbReference type="Pfam" id="PF02660">
    <property type="entry name" value="G3P_acyltransf"/>
    <property type="match status" value="1"/>
</dbReference>
<dbReference type="HAMAP" id="MF_01043">
    <property type="entry name" value="PlsY"/>
    <property type="match status" value="1"/>
</dbReference>
<gene>
    <name evidence="10" type="primary">plsY</name>
    <name evidence="11" type="ORF">HNQ94_003293</name>
</gene>
<evidence type="ECO:0000256" key="3">
    <source>
        <dbReference type="ARBA" id="ARBA00022679"/>
    </source>
</evidence>
<evidence type="ECO:0000256" key="8">
    <source>
        <dbReference type="ARBA" id="ARBA00023209"/>
    </source>
</evidence>
<dbReference type="RefSeq" id="WP_174497361.1">
    <property type="nucleotide sequence ID" value="NZ_CADDWK010000014.1"/>
</dbReference>
<reference evidence="11 12" key="1">
    <citation type="submission" date="2020-08" db="EMBL/GenBank/DDBJ databases">
        <title>Genomic Encyclopedia of Type Strains, Phase IV (KMG-IV): sequencing the most valuable type-strain genomes for metagenomic binning, comparative biology and taxonomic classification.</title>
        <authorList>
            <person name="Goeker M."/>
        </authorList>
    </citation>
    <scope>NUCLEOTIDE SEQUENCE [LARGE SCALE GENOMIC DNA]</scope>
    <source>
        <strain evidence="11 12">DSM 19612</strain>
    </source>
</reference>
<keyword evidence="6 10" id="KW-0443">Lipid metabolism</keyword>
<dbReference type="EC" id="2.3.1.275" evidence="10"/>
<evidence type="ECO:0000256" key="2">
    <source>
        <dbReference type="ARBA" id="ARBA00022516"/>
    </source>
</evidence>
<keyword evidence="1 10" id="KW-1003">Cell membrane</keyword>
<evidence type="ECO:0000256" key="4">
    <source>
        <dbReference type="ARBA" id="ARBA00022692"/>
    </source>
</evidence>
<keyword evidence="9 10" id="KW-1208">Phospholipid metabolism</keyword>
<evidence type="ECO:0000256" key="7">
    <source>
        <dbReference type="ARBA" id="ARBA00023136"/>
    </source>
</evidence>
<keyword evidence="7 10" id="KW-0472">Membrane</keyword>
<sequence length="212" mass="23643">MIYPLLAALIGYAFGCIQPSYFIGKYIKKSDIKTIGTGNAGASNVTIHFGWKFGIIVALIDILKPVIAVIIISLLFHQNIAFDALIFLYFLTGAFVIIGHNFPFYMNFNGGKGTASMIGLFFVLDWKWALIGLLLFVLLTILTNYIVIGAMALYAFFDIFAWMEGYGYQVILVATFLTLLAIVKHNENFVRIARGEEAGLRDAFKKDRDIVS</sequence>
<feature type="transmembrane region" description="Helical" evidence="10">
    <location>
        <begin position="86"/>
        <end position="108"/>
    </location>
</feature>
<dbReference type="EMBL" id="JACHGH010000012">
    <property type="protein sequence ID" value="MBB6454804.1"/>
    <property type="molecule type" value="Genomic_DNA"/>
</dbReference>
<comment type="catalytic activity">
    <reaction evidence="10">
        <text>an acyl phosphate + sn-glycerol 3-phosphate = a 1-acyl-sn-glycero-3-phosphate + phosphate</text>
        <dbReference type="Rhea" id="RHEA:34075"/>
        <dbReference type="ChEBI" id="CHEBI:43474"/>
        <dbReference type="ChEBI" id="CHEBI:57597"/>
        <dbReference type="ChEBI" id="CHEBI:57970"/>
        <dbReference type="ChEBI" id="CHEBI:59918"/>
        <dbReference type="EC" id="2.3.1.275"/>
    </reaction>
</comment>
<evidence type="ECO:0000256" key="10">
    <source>
        <dbReference type="HAMAP-Rule" id="MF_01043"/>
    </source>
</evidence>
<dbReference type="InterPro" id="IPR003811">
    <property type="entry name" value="G3P_acylTferase_PlsY"/>
</dbReference>
<keyword evidence="12" id="KW-1185">Reference proteome</keyword>
<comment type="subunit">
    <text evidence="10">Probably interacts with PlsX.</text>
</comment>
<name>A0A841Q912_9BACI</name>
<dbReference type="GO" id="GO:0005886">
    <property type="term" value="C:plasma membrane"/>
    <property type="evidence" value="ECO:0007669"/>
    <property type="project" value="UniProtKB-SubCell"/>
</dbReference>
<keyword evidence="2 10" id="KW-0444">Lipid biosynthesis</keyword>
<comment type="similarity">
    <text evidence="10">Belongs to the PlsY family.</text>
</comment>
<protein>
    <recommendedName>
        <fullName evidence="10">Glycerol-3-phosphate acyltransferase</fullName>
    </recommendedName>
    <alternativeName>
        <fullName evidence="10">Acyl-PO4 G3P acyltransferase</fullName>
    </alternativeName>
    <alternativeName>
        <fullName evidence="10">Acyl-phosphate--glycerol-3-phosphate acyltransferase</fullName>
    </alternativeName>
    <alternativeName>
        <fullName evidence="10">G3P acyltransferase</fullName>
        <shortName evidence="10">GPAT</shortName>
        <ecNumber evidence="10">2.3.1.275</ecNumber>
    </alternativeName>
    <alternativeName>
        <fullName evidence="10">Lysophosphatidic acid synthase</fullName>
        <shortName evidence="10">LPA synthase</shortName>
    </alternativeName>
</protein>
<comment type="caution">
    <text evidence="11">The sequence shown here is derived from an EMBL/GenBank/DDBJ whole genome shotgun (WGS) entry which is preliminary data.</text>
</comment>
<dbReference type="PANTHER" id="PTHR30309:SF0">
    <property type="entry name" value="GLYCEROL-3-PHOSPHATE ACYLTRANSFERASE-RELATED"/>
    <property type="match status" value="1"/>
</dbReference>
<feature type="transmembrane region" description="Helical" evidence="10">
    <location>
        <begin position="128"/>
        <end position="154"/>
    </location>
</feature>
<keyword evidence="4 10" id="KW-0812">Transmembrane</keyword>
<evidence type="ECO:0000256" key="1">
    <source>
        <dbReference type="ARBA" id="ARBA00022475"/>
    </source>
</evidence>
<comment type="function">
    <text evidence="10">Catalyzes the transfer of an acyl group from acyl-phosphate (acyl-PO(4)) to glycerol-3-phosphate (G3P) to form lysophosphatidic acid (LPA). This enzyme utilizes acyl-phosphate as fatty acyl donor, but not acyl-CoA or acyl-ACP.</text>
</comment>
<dbReference type="AlphaFoldDB" id="A0A841Q912"/>
<dbReference type="SMART" id="SM01207">
    <property type="entry name" value="G3P_acyltransf"/>
    <property type="match status" value="1"/>
</dbReference>
<evidence type="ECO:0000256" key="6">
    <source>
        <dbReference type="ARBA" id="ARBA00023098"/>
    </source>
</evidence>
<dbReference type="GO" id="GO:0043772">
    <property type="term" value="F:acyl-phosphate glycerol-3-phosphate acyltransferase activity"/>
    <property type="evidence" value="ECO:0007669"/>
    <property type="project" value="UniProtKB-UniRule"/>
</dbReference>
<feature type="transmembrane region" description="Helical" evidence="10">
    <location>
        <begin position="6"/>
        <end position="24"/>
    </location>
</feature>
<dbReference type="PANTHER" id="PTHR30309">
    <property type="entry name" value="INNER MEMBRANE PROTEIN YGIH"/>
    <property type="match status" value="1"/>
</dbReference>
<comment type="pathway">
    <text evidence="10">Lipid metabolism; phospholipid metabolism.</text>
</comment>
<organism evidence="11 12">
    <name type="scientific">Salirhabdus euzebyi</name>
    <dbReference type="NCBI Taxonomy" id="394506"/>
    <lineage>
        <taxon>Bacteria</taxon>
        <taxon>Bacillati</taxon>
        <taxon>Bacillota</taxon>
        <taxon>Bacilli</taxon>
        <taxon>Bacillales</taxon>
        <taxon>Bacillaceae</taxon>
        <taxon>Salirhabdus</taxon>
    </lineage>
</organism>
<keyword evidence="8 10" id="KW-0594">Phospholipid biosynthesis</keyword>
<dbReference type="Proteomes" id="UP000581688">
    <property type="component" value="Unassembled WGS sequence"/>
</dbReference>
<dbReference type="UniPathway" id="UPA00085"/>
<evidence type="ECO:0000313" key="12">
    <source>
        <dbReference type="Proteomes" id="UP000581688"/>
    </source>
</evidence>
<keyword evidence="5 10" id="KW-1133">Transmembrane helix</keyword>
<evidence type="ECO:0000256" key="9">
    <source>
        <dbReference type="ARBA" id="ARBA00023264"/>
    </source>
</evidence>
<feature type="transmembrane region" description="Helical" evidence="10">
    <location>
        <begin position="53"/>
        <end position="74"/>
    </location>
</feature>
<feature type="transmembrane region" description="Helical" evidence="10">
    <location>
        <begin position="166"/>
        <end position="183"/>
    </location>
</feature>
<accession>A0A841Q912</accession>
<proteinExistence type="inferred from homology"/>
<dbReference type="GO" id="GO:0008654">
    <property type="term" value="P:phospholipid biosynthetic process"/>
    <property type="evidence" value="ECO:0007669"/>
    <property type="project" value="UniProtKB-UniRule"/>
</dbReference>
<keyword evidence="3 10" id="KW-0808">Transferase</keyword>